<dbReference type="AlphaFoldDB" id="E6TY55"/>
<keyword evidence="9" id="KW-0963">Cytoplasm</keyword>
<reference evidence="13 14" key="1">
    <citation type="submission" date="2010-12" db="EMBL/GenBank/DDBJ databases">
        <title>Complete sequence of Bacillus cellulosilyticus DSM 2522.</title>
        <authorList>
            <consortium name="US DOE Joint Genome Institute"/>
            <person name="Lucas S."/>
            <person name="Copeland A."/>
            <person name="Lapidus A."/>
            <person name="Cheng J.-F."/>
            <person name="Bruce D."/>
            <person name="Goodwin L."/>
            <person name="Pitluck S."/>
            <person name="Chertkov O."/>
            <person name="Detter J.C."/>
            <person name="Han C."/>
            <person name="Tapia R."/>
            <person name="Land M."/>
            <person name="Hauser L."/>
            <person name="Jeffries C."/>
            <person name="Kyrpides N."/>
            <person name="Ivanova N."/>
            <person name="Mikhailova N."/>
            <person name="Brumm P."/>
            <person name="Mead D."/>
            <person name="Woyke T."/>
        </authorList>
    </citation>
    <scope>NUCLEOTIDE SEQUENCE [LARGE SCALE GENOMIC DNA]</scope>
    <source>
        <strain evidence="14">ATCC 21833 / DSM 2522 / FERM P-1141 / JCM 9156 / N-4</strain>
    </source>
</reference>
<dbReference type="EMBL" id="CP002394">
    <property type="protein sequence ID" value="ADU32374.1"/>
    <property type="molecule type" value="Genomic_DNA"/>
</dbReference>
<evidence type="ECO:0000256" key="9">
    <source>
        <dbReference type="HAMAP-Rule" id="MF_00148"/>
    </source>
</evidence>
<dbReference type="PANTHER" id="PTHR11264">
    <property type="entry name" value="URACIL-DNA GLYCOSYLASE"/>
    <property type="match status" value="1"/>
</dbReference>
<dbReference type="InterPro" id="IPR005122">
    <property type="entry name" value="Uracil-DNA_glycosylase-like"/>
</dbReference>
<evidence type="ECO:0000256" key="11">
    <source>
        <dbReference type="RuleBase" id="RU003780"/>
    </source>
</evidence>
<evidence type="ECO:0000256" key="8">
    <source>
        <dbReference type="ARBA" id="ARBA00023204"/>
    </source>
</evidence>
<dbReference type="SUPFAM" id="SSF52141">
    <property type="entry name" value="Uracil-DNA glycosylase-like"/>
    <property type="match status" value="1"/>
</dbReference>
<dbReference type="HOGENOM" id="CLU_032162_3_0_9"/>
<organism evidence="13 14">
    <name type="scientific">Evansella cellulosilytica (strain ATCC 21833 / DSM 2522 / FERM P-1141 / JCM 9156 / N-4)</name>
    <name type="common">Bacillus cellulosilyticus</name>
    <dbReference type="NCBI Taxonomy" id="649639"/>
    <lineage>
        <taxon>Bacteria</taxon>
        <taxon>Bacillati</taxon>
        <taxon>Bacillota</taxon>
        <taxon>Bacilli</taxon>
        <taxon>Bacillales</taxon>
        <taxon>Bacillaceae</taxon>
        <taxon>Evansella</taxon>
    </lineage>
</organism>
<dbReference type="NCBIfam" id="NF003591">
    <property type="entry name" value="PRK05254.1-4"/>
    <property type="match status" value="1"/>
</dbReference>
<comment type="function">
    <text evidence="2 9 11">Excises uracil residues from the DNA which can arise as a result of misincorporation of dUMP residues by DNA polymerase or due to deamination of cytosine.</text>
</comment>
<dbReference type="GO" id="GO:0004844">
    <property type="term" value="F:uracil DNA N-glycosylase activity"/>
    <property type="evidence" value="ECO:0007669"/>
    <property type="project" value="UniProtKB-UniRule"/>
</dbReference>
<dbReference type="GO" id="GO:0097510">
    <property type="term" value="P:base-excision repair, AP site formation via deaminated base removal"/>
    <property type="evidence" value="ECO:0007669"/>
    <property type="project" value="TreeGrafter"/>
</dbReference>
<proteinExistence type="inferred from homology"/>
<dbReference type="SMART" id="SM00986">
    <property type="entry name" value="UDG"/>
    <property type="match status" value="1"/>
</dbReference>
<dbReference type="STRING" id="649639.Bcell_4147"/>
<protein>
    <recommendedName>
        <fullName evidence="5 9">Uracil-DNA glycosylase</fullName>
        <shortName evidence="9">UDG</shortName>
        <ecNumber evidence="4 9">3.2.2.27</ecNumber>
    </recommendedName>
</protein>
<dbReference type="InterPro" id="IPR036895">
    <property type="entry name" value="Uracil-DNA_glycosylase-like_sf"/>
</dbReference>
<dbReference type="NCBIfam" id="NF003588">
    <property type="entry name" value="PRK05254.1-1"/>
    <property type="match status" value="1"/>
</dbReference>
<dbReference type="OrthoDB" id="9804372at2"/>
<dbReference type="NCBIfam" id="NF003589">
    <property type="entry name" value="PRK05254.1-2"/>
    <property type="match status" value="1"/>
</dbReference>
<dbReference type="HAMAP" id="MF_00148">
    <property type="entry name" value="UDG"/>
    <property type="match status" value="1"/>
</dbReference>
<dbReference type="CDD" id="cd10027">
    <property type="entry name" value="UDG-F1-like"/>
    <property type="match status" value="1"/>
</dbReference>
<evidence type="ECO:0000313" key="13">
    <source>
        <dbReference type="EMBL" id="ADU32374.1"/>
    </source>
</evidence>
<dbReference type="Proteomes" id="UP000001401">
    <property type="component" value="Chromosome"/>
</dbReference>
<evidence type="ECO:0000256" key="3">
    <source>
        <dbReference type="ARBA" id="ARBA00008184"/>
    </source>
</evidence>
<dbReference type="PROSITE" id="PS00130">
    <property type="entry name" value="U_DNA_GLYCOSYLASE"/>
    <property type="match status" value="1"/>
</dbReference>
<feature type="active site" description="Proton acceptor" evidence="9 10">
    <location>
        <position position="65"/>
    </location>
</feature>
<dbReference type="GO" id="GO:0005737">
    <property type="term" value="C:cytoplasm"/>
    <property type="evidence" value="ECO:0007669"/>
    <property type="project" value="UniProtKB-SubCell"/>
</dbReference>
<evidence type="ECO:0000256" key="5">
    <source>
        <dbReference type="ARBA" id="ARBA00018429"/>
    </source>
</evidence>
<evidence type="ECO:0000256" key="4">
    <source>
        <dbReference type="ARBA" id="ARBA00012030"/>
    </source>
</evidence>
<dbReference type="NCBIfam" id="TIGR00628">
    <property type="entry name" value="ung"/>
    <property type="match status" value="1"/>
</dbReference>
<dbReference type="Pfam" id="PF03167">
    <property type="entry name" value="UDG"/>
    <property type="match status" value="1"/>
</dbReference>
<name>E6TY55_EVAC2</name>
<comment type="similarity">
    <text evidence="3 9 11">Belongs to the uracil-DNA glycosylase (UDG) superfamily. UNG family.</text>
</comment>
<dbReference type="Gene3D" id="3.40.470.10">
    <property type="entry name" value="Uracil-DNA glycosylase-like domain"/>
    <property type="match status" value="1"/>
</dbReference>
<dbReference type="EC" id="3.2.2.27" evidence="4 9"/>
<dbReference type="NCBIfam" id="NF003592">
    <property type="entry name" value="PRK05254.1-5"/>
    <property type="match status" value="1"/>
</dbReference>
<dbReference type="eggNOG" id="COG0692">
    <property type="taxonomic scope" value="Bacteria"/>
</dbReference>
<dbReference type="RefSeq" id="WP_013490700.1">
    <property type="nucleotide sequence ID" value="NC_014829.1"/>
</dbReference>
<accession>E6TY55</accession>
<dbReference type="InterPro" id="IPR002043">
    <property type="entry name" value="UDG_fam1"/>
</dbReference>
<evidence type="ECO:0000256" key="1">
    <source>
        <dbReference type="ARBA" id="ARBA00001400"/>
    </source>
</evidence>
<keyword evidence="7 9" id="KW-0378">Hydrolase</keyword>
<evidence type="ECO:0000256" key="6">
    <source>
        <dbReference type="ARBA" id="ARBA00022763"/>
    </source>
</evidence>
<evidence type="ECO:0000256" key="10">
    <source>
        <dbReference type="PROSITE-ProRule" id="PRU10072"/>
    </source>
</evidence>
<gene>
    <name evidence="9" type="primary">ung</name>
    <name evidence="13" type="ordered locus">Bcell_4147</name>
</gene>
<keyword evidence="14" id="KW-1185">Reference proteome</keyword>
<dbReference type="InterPro" id="IPR018085">
    <property type="entry name" value="Ura-DNA_Glyclase_AS"/>
</dbReference>
<evidence type="ECO:0000313" key="14">
    <source>
        <dbReference type="Proteomes" id="UP000001401"/>
    </source>
</evidence>
<feature type="domain" description="Uracil-DNA glycosylase-like" evidence="12">
    <location>
        <begin position="50"/>
        <end position="210"/>
    </location>
</feature>
<keyword evidence="6 9" id="KW-0227">DNA damage</keyword>
<comment type="subcellular location">
    <subcellularLocation>
        <location evidence="9">Cytoplasm</location>
    </subcellularLocation>
</comment>
<dbReference type="PANTHER" id="PTHR11264:SF0">
    <property type="entry name" value="URACIL-DNA GLYCOSYLASE"/>
    <property type="match status" value="1"/>
</dbReference>
<comment type="catalytic activity">
    <reaction evidence="1 9 11">
        <text>Hydrolyzes single-stranded DNA or mismatched double-stranded DNA and polynucleotides, releasing free uracil.</text>
        <dbReference type="EC" id="3.2.2.27"/>
    </reaction>
</comment>
<evidence type="ECO:0000256" key="7">
    <source>
        <dbReference type="ARBA" id="ARBA00022801"/>
    </source>
</evidence>
<dbReference type="SMART" id="SM00987">
    <property type="entry name" value="UreE_C"/>
    <property type="match status" value="1"/>
</dbReference>
<keyword evidence="8 9" id="KW-0234">DNA repair</keyword>
<sequence length="227" mass="25924">MITVVNNSWDELLQKEFQKEYFKTLCSHVEEAYENKQIYPEKQNIFHALASTPVEKTKVVILGQDPYHGPNQAHGLSFSVKRGVKVPPSLRNIYKELQSDLGYAIPHHGFLQKWADEGVLLLNTVLTVEAHKPNSHKGIGWELFTDEVIRTLNNKNEPIIYMLWGKHAQAKEALISNPNHYILKSPHPSPFSASKGFFGSRPFSKANAILKQHGKEEVDWKIETLEE</sequence>
<evidence type="ECO:0000259" key="12">
    <source>
        <dbReference type="SMART" id="SM00986"/>
    </source>
</evidence>
<evidence type="ECO:0000256" key="2">
    <source>
        <dbReference type="ARBA" id="ARBA00002631"/>
    </source>
</evidence>
<dbReference type="KEGG" id="bco:Bcell_4147"/>
<dbReference type="FunFam" id="3.40.470.10:FF:000001">
    <property type="entry name" value="Uracil-DNA glycosylase"/>
    <property type="match status" value="1"/>
</dbReference>